<comment type="caution">
    <text evidence="3">The sequence shown here is derived from an EMBL/GenBank/DDBJ whole genome shotgun (WGS) entry which is preliminary data.</text>
</comment>
<evidence type="ECO:0000313" key="4">
    <source>
        <dbReference type="Proteomes" id="UP000198506"/>
    </source>
</evidence>
<feature type="transmembrane region" description="Helical" evidence="1">
    <location>
        <begin position="88"/>
        <end position="106"/>
    </location>
</feature>
<sequence>MPPLMIATAAALCAAAAVLLTPWARGIVDSSSKWLHRWVPGVLGTIFGAGAALLAGHWAVLLALCVLAIGCALLIAVDLAVFRLPDMIVWPTTGLVLVLLLLAAIVTGEWGRFWTAVLAMLAVGAGYFIFAFISPASLGLGDVKLSLVLGLALGWFGWQAVFFGILGGFIVLALVAFALMAVRRASIKSDLAFGPWMIVGAAAGLAVATVGA</sequence>
<dbReference type="RefSeq" id="WP_092915058.1">
    <property type="nucleotide sequence ID" value="NZ_FOZN01000001.1"/>
</dbReference>
<reference evidence="3 4" key="1">
    <citation type="submission" date="2016-10" db="EMBL/GenBank/DDBJ databases">
        <authorList>
            <person name="Varghese N."/>
            <person name="Submissions S."/>
        </authorList>
    </citation>
    <scope>NUCLEOTIDE SEQUENCE [LARGE SCALE GENOMIC DNA]</scope>
    <source>
        <strain evidence="3 4">IAM 15147</strain>
    </source>
</reference>
<protein>
    <submittedName>
        <fullName evidence="3">Leader peptidase (Prepilin peptidase) / N-methyltransferase</fullName>
    </submittedName>
</protein>
<evidence type="ECO:0000259" key="2">
    <source>
        <dbReference type="Pfam" id="PF01478"/>
    </source>
</evidence>
<organism evidence="3 4">
    <name type="scientific">Agrococcus baldri</name>
    <dbReference type="NCBI Taxonomy" id="153730"/>
    <lineage>
        <taxon>Bacteria</taxon>
        <taxon>Bacillati</taxon>
        <taxon>Actinomycetota</taxon>
        <taxon>Actinomycetes</taxon>
        <taxon>Micrococcales</taxon>
        <taxon>Microbacteriaceae</taxon>
        <taxon>Agrococcus</taxon>
    </lineage>
</organism>
<dbReference type="InterPro" id="IPR000045">
    <property type="entry name" value="Prepilin_IV_endopep_pep"/>
</dbReference>
<feature type="transmembrane region" description="Helical" evidence="1">
    <location>
        <begin position="156"/>
        <end position="179"/>
    </location>
</feature>
<dbReference type="Pfam" id="PF01478">
    <property type="entry name" value="Peptidase_A24"/>
    <property type="match status" value="1"/>
</dbReference>
<keyword evidence="4" id="KW-1185">Reference proteome</keyword>
<gene>
    <name evidence="3" type="ORF">SAMN04487783_0229</name>
</gene>
<name>A0AA94HK29_9MICO</name>
<accession>A0AA94HK29</accession>
<dbReference type="AlphaFoldDB" id="A0AA94HK29"/>
<evidence type="ECO:0000313" key="3">
    <source>
        <dbReference type="EMBL" id="SFR98475.1"/>
    </source>
</evidence>
<proteinExistence type="predicted"/>
<dbReference type="Proteomes" id="UP000198506">
    <property type="component" value="Unassembled WGS sequence"/>
</dbReference>
<feature type="domain" description="Prepilin type IV endopeptidase peptidase" evidence="2">
    <location>
        <begin position="65"/>
        <end position="174"/>
    </location>
</feature>
<feature type="transmembrane region" description="Helical" evidence="1">
    <location>
        <begin position="61"/>
        <end position="82"/>
    </location>
</feature>
<dbReference type="EMBL" id="FOZN01000001">
    <property type="protein sequence ID" value="SFR98475.1"/>
    <property type="molecule type" value="Genomic_DNA"/>
</dbReference>
<feature type="transmembrane region" description="Helical" evidence="1">
    <location>
        <begin position="113"/>
        <end position="136"/>
    </location>
</feature>
<feature type="transmembrane region" description="Helical" evidence="1">
    <location>
        <begin position="191"/>
        <end position="211"/>
    </location>
</feature>
<keyword evidence="1" id="KW-0812">Transmembrane</keyword>
<keyword evidence="1" id="KW-1133">Transmembrane helix</keyword>
<evidence type="ECO:0000256" key="1">
    <source>
        <dbReference type="SAM" id="Phobius"/>
    </source>
</evidence>
<feature type="transmembrane region" description="Helical" evidence="1">
    <location>
        <begin position="36"/>
        <end position="54"/>
    </location>
</feature>
<keyword evidence="1" id="KW-0472">Membrane</keyword>